<proteinExistence type="predicted"/>
<keyword evidence="2" id="KW-1185">Reference proteome</keyword>
<dbReference type="Proteomes" id="UP000234323">
    <property type="component" value="Unassembled WGS sequence"/>
</dbReference>
<sequence length="131" mass="15084">MHHQQPTPSNSTVFQSPVEINSEIQYPYYTSNIHLNDLFSINMYNTYEIIIASSEGIENLDSINKDDEVEKANKEVNNFYENANKNDGNNIGYNENANDYFDIKNMSTKILIIIMKMTVQNVTFLMNIVST</sequence>
<evidence type="ECO:0000313" key="2">
    <source>
        <dbReference type="Proteomes" id="UP000234323"/>
    </source>
</evidence>
<dbReference type="AlphaFoldDB" id="A0A2I1HQ71"/>
<organism evidence="1 2">
    <name type="scientific">Rhizophagus irregularis</name>
    <dbReference type="NCBI Taxonomy" id="588596"/>
    <lineage>
        <taxon>Eukaryota</taxon>
        <taxon>Fungi</taxon>
        <taxon>Fungi incertae sedis</taxon>
        <taxon>Mucoromycota</taxon>
        <taxon>Glomeromycotina</taxon>
        <taxon>Glomeromycetes</taxon>
        <taxon>Glomerales</taxon>
        <taxon>Glomeraceae</taxon>
        <taxon>Rhizophagus</taxon>
    </lineage>
</organism>
<name>A0A2I1HQ71_9GLOM</name>
<comment type="caution">
    <text evidence="1">The sequence shown here is derived from an EMBL/GenBank/DDBJ whole genome shotgun (WGS) entry which is preliminary data.</text>
</comment>
<reference evidence="1 2" key="1">
    <citation type="submission" date="2015-10" db="EMBL/GenBank/DDBJ databases">
        <title>Genome analyses suggest a sexual origin of heterokaryosis in a supposedly ancient asexual fungus.</title>
        <authorList>
            <person name="Ropars J."/>
            <person name="Sedzielewska K."/>
            <person name="Noel J."/>
            <person name="Charron P."/>
            <person name="Farinelli L."/>
            <person name="Marton T."/>
            <person name="Kruger M."/>
            <person name="Pelin A."/>
            <person name="Brachmann A."/>
            <person name="Corradi N."/>
        </authorList>
    </citation>
    <scope>NUCLEOTIDE SEQUENCE [LARGE SCALE GENOMIC DNA]</scope>
    <source>
        <strain evidence="1 2">A4</strain>
    </source>
</reference>
<protein>
    <submittedName>
        <fullName evidence="1">Uncharacterized protein</fullName>
    </submittedName>
</protein>
<gene>
    <name evidence="1" type="ORF">RhiirA4_485479</name>
</gene>
<accession>A0A2I1HQ71</accession>
<dbReference type="EMBL" id="LLXI01004865">
    <property type="protein sequence ID" value="PKY61034.1"/>
    <property type="molecule type" value="Genomic_DNA"/>
</dbReference>
<evidence type="ECO:0000313" key="1">
    <source>
        <dbReference type="EMBL" id="PKY61034.1"/>
    </source>
</evidence>